<dbReference type="InterPro" id="IPR038042">
    <property type="entry name" value="Gp37-like"/>
</dbReference>
<sequence length="144" mass="16002">MYTISQIHDAIVTELQGSAGLDALCKTIAGYHGEIDDLVGQASQLIIPLPAVYVLYGGSSFDESANRSFDDEMQFTIIAIAKDLRGDQKLKNAMYPILEEIKTALIDNDLDMNIEPLHPVRIEPTLITKTFSIYSFDIKTMFSL</sequence>
<accession>A0A6G7GPD4</accession>
<organism evidence="1 2">
    <name type="scientific">Kuenenia stuttgartiensis</name>
    <dbReference type="NCBI Taxonomy" id="174633"/>
    <lineage>
        <taxon>Bacteria</taxon>
        <taxon>Pseudomonadati</taxon>
        <taxon>Planctomycetota</taxon>
        <taxon>Candidatus Brocadiia</taxon>
        <taxon>Candidatus Brocadiales</taxon>
        <taxon>Candidatus Brocadiaceae</taxon>
        <taxon>Candidatus Kuenenia</taxon>
    </lineage>
</organism>
<dbReference type="Pfam" id="PF08873">
    <property type="entry name" value="Phage_Mu_Gp37"/>
    <property type="match status" value="1"/>
</dbReference>
<dbReference type="Proteomes" id="UP000501926">
    <property type="component" value="Chromosome"/>
</dbReference>
<dbReference type="InterPro" id="IPR014972">
    <property type="entry name" value="Phage_Mu_Gp37"/>
</dbReference>
<dbReference type="RefSeq" id="WP_164994808.1">
    <property type="nucleotide sequence ID" value="NZ_CP049055.1"/>
</dbReference>
<evidence type="ECO:0000313" key="1">
    <source>
        <dbReference type="EMBL" id="QII11242.1"/>
    </source>
</evidence>
<protein>
    <recommendedName>
        <fullName evidence="3">DUF1834 family protein</fullName>
    </recommendedName>
</protein>
<evidence type="ECO:0000313" key="2">
    <source>
        <dbReference type="Proteomes" id="UP000501926"/>
    </source>
</evidence>
<dbReference type="EMBL" id="CP049055">
    <property type="protein sequence ID" value="QII11242.1"/>
    <property type="molecule type" value="Genomic_DNA"/>
</dbReference>
<name>A0A6G7GPD4_KUEST</name>
<reference evidence="1 2" key="1">
    <citation type="submission" date="2020-02" db="EMBL/GenBank/DDBJ databases">
        <title>Newly sequenced genome of strain CSTR1 showed variability in Candidatus Kuenenia stuttgartiensis genomes.</title>
        <authorList>
            <person name="Ding C."/>
            <person name="Adrian L."/>
        </authorList>
    </citation>
    <scope>NUCLEOTIDE SEQUENCE [LARGE SCALE GENOMIC DNA]</scope>
    <source>
        <strain evidence="1 2">CSTR1</strain>
    </source>
</reference>
<dbReference type="AlphaFoldDB" id="A0A6G7GPD4"/>
<proteinExistence type="predicted"/>
<dbReference type="Gene3D" id="3.30.2000.10">
    <property type="entry name" value="Phage tail protein-like"/>
    <property type="match status" value="1"/>
</dbReference>
<gene>
    <name evidence="1" type="ORF">KsCSTR_18630</name>
</gene>
<evidence type="ECO:0008006" key="3">
    <source>
        <dbReference type="Google" id="ProtNLM"/>
    </source>
</evidence>